<evidence type="ECO:0000256" key="1">
    <source>
        <dbReference type="ARBA" id="ARBA00004434"/>
    </source>
</evidence>
<keyword evidence="8" id="KW-0812">Transmembrane</keyword>
<dbReference type="PANTHER" id="PTHR48109:SF4">
    <property type="entry name" value="DIHYDROOROTATE DEHYDROGENASE (QUINONE), MITOCHONDRIAL"/>
    <property type="match status" value="1"/>
</dbReference>
<feature type="signal peptide" evidence="17">
    <location>
        <begin position="1"/>
        <end position="19"/>
    </location>
</feature>
<protein>
    <recommendedName>
        <fullName evidence="5 16">Dihydroorotate dehydrogenase (quinone), mitochondrial</fullName>
        <shortName evidence="16">DHOdehase</shortName>
        <ecNumber evidence="4 16">1.3.5.2</ecNumber>
    </recommendedName>
</protein>
<dbReference type="GO" id="GO:0009220">
    <property type="term" value="P:pyrimidine ribonucleotide biosynthetic process"/>
    <property type="evidence" value="ECO:0007669"/>
    <property type="project" value="TreeGrafter"/>
</dbReference>
<keyword evidence="20" id="KW-1185">Reference proteome</keyword>
<evidence type="ECO:0000256" key="5">
    <source>
        <dbReference type="ARBA" id="ARBA00017599"/>
    </source>
</evidence>
<dbReference type="AlphaFoldDB" id="A0AAV8UPM5"/>
<evidence type="ECO:0000259" key="18">
    <source>
        <dbReference type="Pfam" id="PF01180"/>
    </source>
</evidence>
<comment type="catalytic activity">
    <reaction evidence="15 16">
        <text>(S)-dihydroorotate + a quinone = orotate + a quinol</text>
        <dbReference type="Rhea" id="RHEA:30187"/>
        <dbReference type="ChEBI" id="CHEBI:24646"/>
        <dbReference type="ChEBI" id="CHEBI:30839"/>
        <dbReference type="ChEBI" id="CHEBI:30864"/>
        <dbReference type="ChEBI" id="CHEBI:132124"/>
        <dbReference type="EC" id="1.3.5.2"/>
    </reaction>
</comment>
<evidence type="ECO:0000256" key="12">
    <source>
        <dbReference type="ARBA" id="ARBA00023002"/>
    </source>
</evidence>
<dbReference type="NCBIfam" id="NF003645">
    <property type="entry name" value="PRK05286.1-2"/>
    <property type="match status" value="1"/>
</dbReference>
<organism evidence="19 20">
    <name type="scientific">Rhodosorus marinus</name>
    <dbReference type="NCBI Taxonomy" id="101924"/>
    <lineage>
        <taxon>Eukaryota</taxon>
        <taxon>Rhodophyta</taxon>
        <taxon>Stylonematophyceae</taxon>
        <taxon>Stylonematales</taxon>
        <taxon>Stylonemataceae</taxon>
        <taxon>Rhodosorus</taxon>
    </lineage>
</organism>
<evidence type="ECO:0000256" key="14">
    <source>
        <dbReference type="ARBA" id="ARBA00023136"/>
    </source>
</evidence>
<dbReference type="InterPro" id="IPR005720">
    <property type="entry name" value="Dihydroorotate_DH_cat"/>
</dbReference>
<dbReference type="EC" id="1.3.5.2" evidence="4 16"/>
<dbReference type="GO" id="GO:0106430">
    <property type="term" value="F:dihydroorotate dehydrogenase (quinone) activity"/>
    <property type="evidence" value="ECO:0007669"/>
    <property type="project" value="UniProtKB-EC"/>
</dbReference>
<keyword evidence="6 16" id="KW-0285">Flavoprotein</keyword>
<sequence length="394" mass="42308">MGTLIRLSVGLVTTGSVAAWAVLNDRIDVYRFGGGRIIQLLDPENAHKFAIFAAKRGFAPRQQHSYSEWEGLQTQVWGRHFANPIGLAAGFDKHAEAIDGCLAMGFGFVEVGSVTPEPQPGNPKPRVFRLIKDRAVINRYGFNSVGLEAFEKNLKARESQHEVQPGVVGVNLGKNKTTPEAEAGVDYSRGAIKLCEYADYIVVNVSSPNTPGLRNLQGKDPLRSLLGSVVSARDSALASRAHDARPPILVKIAPDLHEHNLRDVAEVVMELGIDGIIVSNTTVGRPDKLLSSSDVVKEAGGLSGPPLRELSTKILGDIYRLTEGKVPLVGCGGVSTGEDAYMKIRAGASLVELYTALIYDGPRAVSRIKGELAEALQRDGFKSVQEAVGADHTQ</sequence>
<dbReference type="InterPro" id="IPR013785">
    <property type="entry name" value="Aldolase_TIM"/>
</dbReference>
<dbReference type="InterPro" id="IPR001295">
    <property type="entry name" value="Dihydroorotate_DH_CS"/>
</dbReference>
<evidence type="ECO:0000256" key="7">
    <source>
        <dbReference type="ARBA" id="ARBA00022643"/>
    </source>
</evidence>
<dbReference type="PROSITE" id="PS00912">
    <property type="entry name" value="DHODEHASE_2"/>
    <property type="match status" value="1"/>
</dbReference>
<keyword evidence="11" id="KW-1133">Transmembrane helix</keyword>
<comment type="similarity">
    <text evidence="3 16">Belongs to the dihydroorotate dehydrogenase family. Type 2 subfamily.</text>
</comment>
<accession>A0AAV8UPM5</accession>
<dbReference type="InterPro" id="IPR050074">
    <property type="entry name" value="DHO_dehydrogenase"/>
</dbReference>
<dbReference type="HAMAP" id="MF_00225">
    <property type="entry name" value="DHO_dh_type2"/>
    <property type="match status" value="1"/>
</dbReference>
<keyword evidence="9 16" id="KW-0999">Mitochondrion inner membrane</keyword>
<dbReference type="PROSITE" id="PS00911">
    <property type="entry name" value="DHODEHASE_1"/>
    <property type="match status" value="1"/>
</dbReference>
<keyword evidence="17" id="KW-0732">Signal</keyword>
<comment type="caution">
    <text evidence="19">The sequence shown here is derived from an EMBL/GenBank/DDBJ whole genome shotgun (WGS) entry which is preliminary data.</text>
</comment>
<evidence type="ECO:0000256" key="6">
    <source>
        <dbReference type="ARBA" id="ARBA00022630"/>
    </source>
</evidence>
<keyword evidence="10" id="KW-0809">Transit peptide</keyword>
<dbReference type="Gene3D" id="3.20.20.70">
    <property type="entry name" value="Aldolase class I"/>
    <property type="match status" value="1"/>
</dbReference>
<keyword evidence="14" id="KW-0472">Membrane</keyword>
<evidence type="ECO:0000256" key="15">
    <source>
        <dbReference type="ARBA" id="ARBA00048639"/>
    </source>
</evidence>
<evidence type="ECO:0000256" key="16">
    <source>
        <dbReference type="RuleBase" id="RU361255"/>
    </source>
</evidence>
<reference evidence="19 20" key="1">
    <citation type="journal article" date="2023" name="Nat. Commun.">
        <title>Origin of minicircular mitochondrial genomes in red algae.</title>
        <authorList>
            <person name="Lee Y."/>
            <person name="Cho C.H."/>
            <person name="Lee Y.M."/>
            <person name="Park S.I."/>
            <person name="Yang J.H."/>
            <person name="West J.A."/>
            <person name="Bhattacharya D."/>
            <person name="Yoon H.S."/>
        </authorList>
    </citation>
    <scope>NUCLEOTIDE SEQUENCE [LARGE SCALE GENOMIC DNA]</scope>
    <source>
        <strain evidence="19 20">CCMP1338</strain>
        <tissue evidence="19">Whole cell</tissue>
    </source>
</reference>
<dbReference type="NCBIfam" id="NF003652">
    <property type="entry name" value="PRK05286.2-5"/>
    <property type="match status" value="1"/>
</dbReference>
<dbReference type="GO" id="GO:0005743">
    <property type="term" value="C:mitochondrial inner membrane"/>
    <property type="evidence" value="ECO:0007669"/>
    <property type="project" value="UniProtKB-SubCell"/>
</dbReference>
<dbReference type="CDD" id="cd04738">
    <property type="entry name" value="DHOD_2_like"/>
    <property type="match status" value="1"/>
</dbReference>
<proteinExistence type="inferred from homology"/>
<dbReference type="SUPFAM" id="SSF51395">
    <property type="entry name" value="FMN-linked oxidoreductases"/>
    <property type="match status" value="1"/>
</dbReference>
<dbReference type="EMBL" id="JAMWBK010000009">
    <property type="protein sequence ID" value="KAJ8902546.1"/>
    <property type="molecule type" value="Genomic_DNA"/>
</dbReference>
<dbReference type="NCBIfam" id="TIGR01036">
    <property type="entry name" value="pyrD_sub2"/>
    <property type="match status" value="1"/>
</dbReference>
<comment type="cofactor">
    <cofactor evidence="16">
        <name>FMN</name>
        <dbReference type="ChEBI" id="CHEBI:58210"/>
    </cofactor>
    <text evidence="16">Binds 1 FMN per subunit.</text>
</comment>
<evidence type="ECO:0000256" key="17">
    <source>
        <dbReference type="SAM" id="SignalP"/>
    </source>
</evidence>
<name>A0AAV8UPM5_9RHOD</name>
<keyword evidence="7 16" id="KW-0288">FMN</keyword>
<evidence type="ECO:0000256" key="8">
    <source>
        <dbReference type="ARBA" id="ARBA00022692"/>
    </source>
</evidence>
<comment type="pathway">
    <text evidence="2 16">Pyrimidine metabolism; UMP biosynthesis via de novo pathway; orotate from (S)-dihydroorotate (quinone route): step 1/1.</text>
</comment>
<evidence type="ECO:0000256" key="9">
    <source>
        <dbReference type="ARBA" id="ARBA00022792"/>
    </source>
</evidence>
<evidence type="ECO:0000313" key="19">
    <source>
        <dbReference type="EMBL" id="KAJ8902546.1"/>
    </source>
</evidence>
<gene>
    <name evidence="19" type="ORF">NDN08_006949</name>
</gene>
<evidence type="ECO:0000256" key="13">
    <source>
        <dbReference type="ARBA" id="ARBA00023128"/>
    </source>
</evidence>
<dbReference type="PANTHER" id="PTHR48109">
    <property type="entry name" value="DIHYDROOROTATE DEHYDROGENASE (QUINONE), MITOCHONDRIAL-RELATED"/>
    <property type="match status" value="1"/>
</dbReference>
<dbReference type="InterPro" id="IPR005719">
    <property type="entry name" value="Dihydroorotate_DH_2"/>
</dbReference>
<evidence type="ECO:0000256" key="11">
    <source>
        <dbReference type="ARBA" id="ARBA00022989"/>
    </source>
</evidence>
<keyword evidence="13 16" id="KW-0496">Mitochondrion</keyword>
<feature type="domain" description="Dihydroorotate dehydrogenase catalytic" evidence="18">
    <location>
        <begin position="72"/>
        <end position="376"/>
    </location>
</feature>
<dbReference type="FunFam" id="3.20.20.70:FF:000066">
    <property type="entry name" value="Dihydroorotate dehydrogenase (quinone), mitochondrial"/>
    <property type="match status" value="1"/>
</dbReference>
<keyword evidence="12 16" id="KW-0560">Oxidoreductase</keyword>
<evidence type="ECO:0000256" key="2">
    <source>
        <dbReference type="ARBA" id="ARBA00005161"/>
    </source>
</evidence>
<feature type="chain" id="PRO_5043552497" description="Dihydroorotate dehydrogenase (quinone), mitochondrial" evidence="17">
    <location>
        <begin position="20"/>
        <end position="394"/>
    </location>
</feature>
<evidence type="ECO:0000256" key="3">
    <source>
        <dbReference type="ARBA" id="ARBA00005359"/>
    </source>
</evidence>
<dbReference type="Proteomes" id="UP001157974">
    <property type="component" value="Unassembled WGS sequence"/>
</dbReference>
<evidence type="ECO:0000313" key="20">
    <source>
        <dbReference type="Proteomes" id="UP001157974"/>
    </source>
</evidence>
<dbReference type="GO" id="GO:0006207">
    <property type="term" value="P:'de novo' pyrimidine nucleobase biosynthetic process"/>
    <property type="evidence" value="ECO:0007669"/>
    <property type="project" value="InterPro"/>
</dbReference>
<evidence type="ECO:0000256" key="10">
    <source>
        <dbReference type="ARBA" id="ARBA00022946"/>
    </source>
</evidence>
<dbReference type="Pfam" id="PF01180">
    <property type="entry name" value="DHO_dh"/>
    <property type="match status" value="1"/>
</dbReference>
<comment type="subcellular location">
    <subcellularLocation>
        <location evidence="1 16">Mitochondrion inner membrane</location>
        <topology evidence="1 16">Single-pass membrane protein</topology>
    </subcellularLocation>
</comment>
<evidence type="ECO:0000256" key="4">
    <source>
        <dbReference type="ARBA" id="ARBA00012791"/>
    </source>
</evidence>